<dbReference type="WBParaSite" id="L893_g1974.t1">
    <property type="protein sequence ID" value="L893_g1974.t1"/>
    <property type="gene ID" value="L893_g1974"/>
</dbReference>
<name>A0A1I7YTP7_9BILA</name>
<protein>
    <submittedName>
        <fullName evidence="2">FBD domain-containing protein</fullName>
    </submittedName>
</protein>
<dbReference type="Proteomes" id="UP000095287">
    <property type="component" value="Unplaced"/>
</dbReference>
<dbReference type="AlphaFoldDB" id="A0A1I7YTP7"/>
<keyword evidence="1" id="KW-1185">Reference proteome</keyword>
<organism evidence="1 2">
    <name type="scientific">Steinernema glaseri</name>
    <dbReference type="NCBI Taxonomy" id="37863"/>
    <lineage>
        <taxon>Eukaryota</taxon>
        <taxon>Metazoa</taxon>
        <taxon>Ecdysozoa</taxon>
        <taxon>Nematoda</taxon>
        <taxon>Chromadorea</taxon>
        <taxon>Rhabditida</taxon>
        <taxon>Tylenchina</taxon>
        <taxon>Panagrolaimomorpha</taxon>
        <taxon>Strongyloidoidea</taxon>
        <taxon>Steinernematidae</taxon>
        <taxon>Steinernema</taxon>
    </lineage>
</organism>
<proteinExistence type="predicted"/>
<reference evidence="2" key="1">
    <citation type="submission" date="2016-11" db="UniProtKB">
        <authorList>
            <consortium name="WormBaseParasite"/>
        </authorList>
    </citation>
    <scope>IDENTIFICATION</scope>
</reference>
<accession>A0A1I7YTP7</accession>
<evidence type="ECO:0000313" key="1">
    <source>
        <dbReference type="Proteomes" id="UP000095287"/>
    </source>
</evidence>
<evidence type="ECO:0000313" key="2">
    <source>
        <dbReference type="WBParaSite" id="L893_g1974.t1"/>
    </source>
</evidence>
<sequence>MDAVPMLFIESICALLSKDSIRRLKGCRSAVWQKGAEHMLAVMKGIHITVRVPSRSEPPLYRYNIWESKSVTPFRELRSLNDLRKIRYARVSIGISSRNLAAEESANVDGIKLLFTSASARNVESLCMYGVYRFPSLFLNFFPCSVNTIKIWKCTFGADSTFAQWLRRTLRLHSLQELTAEWITVEGRKEDVEEDLLHQLLMYGKGLNITLAGNYNFTNLNAKSLQNVLDLWMNLEKPFPRAITYGLPHNCDQIFNFLLSNYFKNEEILRHKSGSGMVTWNRIYAEITFTP</sequence>